<comment type="caution">
    <text evidence="1">The sequence shown here is derived from an EMBL/GenBank/DDBJ whole genome shotgun (WGS) entry which is preliminary data.</text>
</comment>
<reference evidence="1" key="1">
    <citation type="submission" date="2022-03" db="EMBL/GenBank/DDBJ databases">
        <authorList>
            <person name="Sayadi A."/>
        </authorList>
    </citation>
    <scope>NUCLEOTIDE SEQUENCE</scope>
</reference>
<dbReference type="PANTHER" id="PTHR19446">
    <property type="entry name" value="REVERSE TRANSCRIPTASES"/>
    <property type="match status" value="1"/>
</dbReference>
<evidence type="ECO:0008006" key="3">
    <source>
        <dbReference type="Google" id="ProtNLM"/>
    </source>
</evidence>
<proteinExistence type="predicted"/>
<evidence type="ECO:0000313" key="2">
    <source>
        <dbReference type="Proteomes" id="UP001152888"/>
    </source>
</evidence>
<dbReference type="AlphaFoldDB" id="A0A9P0QHQ5"/>
<gene>
    <name evidence="1" type="ORF">ACAOBT_LOCUS37807</name>
</gene>
<accession>A0A9P0QHQ5</accession>
<keyword evidence="2" id="KW-1185">Reference proteome</keyword>
<protein>
    <recommendedName>
        <fullName evidence="3">Reverse transcriptase</fullName>
    </recommendedName>
</protein>
<evidence type="ECO:0000313" key="1">
    <source>
        <dbReference type="EMBL" id="CAH2020368.1"/>
    </source>
</evidence>
<name>A0A9P0QHQ5_ACAOB</name>
<dbReference type="OrthoDB" id="6780717at2759"/>
<sequence>MAVALVQMVLKSIQDDLLSVVTNDPNFAEPKHMASGQSSDILSAIHPNEFYSGHTRWGSFRADIDSKLGAVPYRLGRGSDIEAAVESLSRDLTAAYEENCPLRKVQGKGKATFWTKDLEDRKRAVHKLLSRVKHRRGSPLWEEYKKALQEYKKEIRRASRESWRHFCQSINDIPATARIHRVLCKDTKARLGSLHDPSGGNTTSEEDTLRLLMDTHFPGSTVARSITECMQLRRPSREDWRTAREIVTFERTVWAVDSFAPYKSPGLDGVFPAMLQQGRISVVPYLLNVFRACVATGFTPRSWRQAKVVFIPKPGRDRYTGPKDFRPITLSSFVLKTLERIVDRYLRDGPGKVCHSYLRDGPLECHSCKSVCIPSWKID</sequence>
<dbReference type="EMBL" id="CAKOFQ010010999">
    <property type="protein sequence ID" value="CAH2020368.1"/>
    <property type="molecule type" value="Genomic_DNA"/>
</dbReference>
<organism evidence="1 2">
    <name type="scientific">Acanthoscelides obtectus</name>
    <name type="common">Bean weevil</name>
    <name type="synonym">Bruchus obtectus</name>
    <dbReference type="NCBI Taxonomy" id="200917"/>
    <lineage>
        <taxon>Eukaryota</taxon>
        <taxon>Metazoa</taxon>
        <taxon>Ecdysozoa</taxon>
        <taxon>Arthropoda</taxon>
        <taxon>Hexapoda</taxon>
        <taxon>Insecta</taxon>
        <taxon>Pterygota</taxon>
        <taxon>Neoptera</taxon>
        <taxon>Endopterygota</taxon>
        <taxon>Coleoptera</taxon>
        <taxon>Polyphaga</taxon>
        <taxon>Cucujiformia</taxon>
        <taxon>Chrysomeloidea</taxon>
        <taxon>Chrysomelidae</taxon>
        <taxon>Bruchinae</taxon>
        <taxon>Bruchini</taxon>
        <taxon>Acanthoscelides</taxon>
    </lineage>
</organism>
<dbReference type="Proteomes" id="UP001152888">
    <property type="component" value="Unassembled WGS sequence"/>
</dbReference>